<protein>
    <submittedName>
        <fullName evidence="11">MBOAT family protein</fullName>
    </submittedName>
</protein>
<feature type="transmembrane region" description="Helical" evidence="10">
    <location>
        <begin position="379"/>
        <end position="400"/>
    </location>
</feature>
<evidence type="ECO:0000256" key="5">
    <source>
        <dbReference type="ARBA" id="ARBA00022692"/>
    </source>
</evidence>
<feature type="transmembrane region" description="Helical" evidence="10">
    <location>
        <begin position="420"/>
        <end position="444"/>
    </location>
</feature>
<keyword evidence="6 10" id="KW-1133">Transmembrane helix</keyword>
<dbReference type="EMBL" id="QKTW01000009">
    <property type="protein sequence ID" value="PZF73821.1"/>
    <property type="molecule type" value="Genomic_DNA"/>
</dbReference>
<dbReference type="PIRSF" id="PIRSF500217">
    <property type="entry name" value="AlgI"/>
    <property type="match status" value="1"/>
</dbReference>
<dbReference type="InterPro" id="IPR028362">
    <property type="entry name" value="AlgI"/>
</dbReference>
<evidence type="ECO:0000313" key="12">
    <source>
        <dbReference type="Proteomes" id="UP000248745"/>
    </source>
</evidence>
<comment type="similarity">
    <text evidence="2 9">Belongs to the membrane-bound acyltransferase family.</text>
</comment>
<dbReference type="OrthoDB" id="9805788at2"/>
<evidence type="ECO:0000256" key="7">
    <source>
        <dbReference type="ARBA" id="ARBA00023136"/>
    </source>
</evidence>
<dbReference type="GO" id="GO:0042121">
    <property type="term" value="P:alginic acid biosynthetic process"/>
    <property type="evidence" value="ECO:0007669"/>
    <property type="project" value="InterPro"/>
</dbReference>
<feature type="transmembrane region" description="Helical" evidence="10">
    <location>
        <begin position="167"/>
        <end position="186"/>
    </location>
</feature>
<evidence type="ECO:0000256" key="8">
    <source>
        <dbReference type="ARBA" id="ARBA00023315"/>
    </source>
</evidence>
<feature type="transmembrane region" description="Helical" evidence="10">
    <location>
        <begin position="51"/>
        <end position="77"/>
    </location>
</feature>
<evidence type="ECO:0000256" key="6">
    <source>
        <dbReference type="ARBA" id="ARBA00022989"/>
    </source>
</evidence>
<comment type="subcellular location">
    <subcellularLocation>
        <location evidence="1">Cell membrane</location>
        <topology evidence="1">Multi-pass membrane protein</topology>
    </subcellularLocation>
</comment>
<dbReference type="Proteomes" id="UP000248745">
    <property type="component" value="Unassembled WGS sequence"/>
</dbReference>
<keyword evidence="7 9" id="KW-0472">Membrane</keyword>
<proteinExistence type="inferred from homology"/>
<dbReference type="InterPro" id="IPR004299">
    <property type="entry name" value="MBOAT_fam"/>
</dbReference>
<keyword evidence="3 9" id="KW-1003">Cell membrane</keyword>
<feature type="transmembrane region" description="Helical" evidence="10">
    <location>
        <begin position="127"/>
        <end position="147"/>
    </location>
</feature>
<dbReference type="GO" id="GO:0016746">
    <property type="term" value="F:acyltransferase activity"/>
    <property type="evidence" value="ECO:0007669"/>
    <property type="project" value="UniProtKB-KW"/>
</dbReference>
<accession>A0A2W2AEV4</accession>
<feature type="transmembrane region" description="Helical" evidence="10">
    <location>
        <begin position="20"/>
        <end position="42"/>
    </location>
</feature>
<evidence type="ECO:0000256" key="10">
    <source>
        <dbReference type="SAM" id="Phobius"/>
    </source>
</evidence>
<evidence type="ECO:0000256" key="4">
    <source>
        <dbReference type="ARBA" id="ARBA00022679"/>
    </source>
</evidence>
<evidence type="ECO:0000256" key="1">
    <source>
        <dbReference type="ARBA" id="ARBA00004651"/>
    </source>
</evidence>
<reference evidence="11 12" key="1">
    <citation type="submission" date="2018-06" db="EMBL/GenBank/DDBJ databases">
        <title>Mucibacter soli gen. nov., sp. nov., a new member of the family Chitinophagaceae producing mucin.</title>
        <authorList>
            <person name="Kim M.-K."/>
            <person name="Park S."/>
            <person name="Kim T.-S."/>
            <person name="Joung Y."/>
            <person name="Han J.-H."/>
            <person name="Kim S.B."/>
        </authorList>
    </citation>
    <scope>NUCLEOTIDE SEQUENCE [LARGE SCALE GENOMIC DNA]</scope>
    <source>
        <strain evidence="11 12">R1-15</strain>
    </source>
</reference>
<sequence length="494" mass="57811">MQSFDLSLFLKQFLYDPKNPLLFNNGFFVYFFAVFISLYYLLRNNATARTWLFCFFSLYFFYKASGFFVGLVLLSAVIDYGLSNAIYKARTKSTKKLLLITSVVINLGLLFYFKYTNFFIALCNDFLAAKINPLNILLPVGISFYTFENLSYTVDVYRGEFEPEQKFMNYLLFLSFFPKLVMGPIVRAKDFIPQLHKPYEVNQQDFSRGFYLIVSGLFKKLVISDFLTTNFVDFIFSDPSRYTGLECLMAVYGYAIVIYCDFSGYSDVAIGMAKWLGITIPVNFKSPYQSKSVTEFWKRWHISLSSWLQDYLYIPLGGNRKGKVRTYVNLFITMLLGGFWHGASWNFIIWGAMHGIALAMHKLWMSNNKQFIDRQSNKTYYRLMAQFVTFQFVCFCWIFFKAVDFNTATQLIMQITHHFSLSVLGAFWSNYQYVIYMMALGYLLHIIPDDFADKMLQRAHRVPMFAYVGVFLVFVMVYAHFKTGEPVMPIYLQF</sequence>
<evidence type="ECO:0000256" key="3">
    <source>
        <dbReference type="ARBA" id="ARBA00022475"/>
    </source>
</evidence>
<keyword evidence="8 9" id="KW-0012">Acyltransferase</keyword>
<dbReference type="InterPro" id="IPR024194">
    <property type="entry name" value="Ac/AlaTfrase_AlgI/DltB"/>
</dbReference>
<evidence type="ECO:0000256" key="2">
    <source>
        <dbReference type="ARBA" id="ARBA00010323"/>
    </source>
</evidence>
<dbReference type="PANTHER" id="PTHR13285:SF23">
    <property type="entry name" value="TEICHOIC ACID D-ALANYLTRANSFERASE"/>
    <property type="match status" value="1"/>
</dbReference>
<comment type="caution">
    <text evidence="11">The sequence shown here is derived from an EMBL/GenBank/DDBJ whole genome shotgun (WGS) entry which is preliminary data.</text>
</comment>
<dbReference type="GO" id="GO:0005886">
    <property type="term" value="C:plasma membrane"/>
    <property type="evidence" value="ECO:0007669"/>
    <property type="project" value="UniProtKB-SubCell"/>
</dbReference>
<keyword evidence="4 9" id="KW-0808">Transferase</keyword>
<dbReference type="PANTHER" id="PTHR13285">
    <property type="entry name" value="ACYLTRANSFERASE"/>
    <property type="match status" value="1"/>
</dbReference>
<keyword evidence="5 10" id="KW-0812">Transmembrane</keyword>
<feature type="transmembrane region" description="Helical" evidence="10">
    <location>
        <begin position="347"/>
        <end position="367"/>
    </location>
</feature>
<keyword evidence="12" id="KW-1185">Reference proteome</keyword>
<dbReference type="RefSeq" id="WP_110997918.1">
    <property type="nucleotide sequence ID" value="NZ_QKTW01000009.1"/>
</dbReference>
<feature type="transmembrane region" description="Helical" evidence="10">
    <location>
        <begin position="324"/>
        <end position="341"/>
    </location>
</feature>
<evidence type="ECO:0000313" key="11">
    <source>
        <dbReference type="EMBL" id="PZF73821.1"/>
    </source>
</evidence>
<dbReference type="PIRSF" id="PIRSF016636">
    <property type="entry name" value="AlgI_DltB"/>
    <property type="match status" value="1"/>
</dbReference>
<feature type="transmembrane region" description="Helical" evidence="10">
    <location>
        <begin position="464"/>
        <end position="481"/>
    </location>
</feature>
<feature type="transmembrane region" description="Helical" evidence="10">
    <location>
        <begin position="97"/>
        <end position="115"/>
    </location>
</feature>
<organism evidence="11 12">
    <name type="scientific">Taibaiella soli</name>
    <dbReference type="NCBI Taxonomy" id="1649169"/>
    <lineage>
        <taxon>Bacteria</taxon>
        <taxon>Pseudomonadati</taxon>
        <taxon>Bacteroidota</taxon>
        <taxon>Chitinophagia</taxon>
        <taxon>Chitinophagales</taxon>
        <taxon>Chitinophagaceae</taxon>
        <taxon>Taibaiella</taxon>
    </lineage>
</organism>
<dbReference type="AlphaFoldDB" id="A0A2W2AEV4"/>
<evidence type="ECO:0000256" key="9">
    <source>
        <dbReference type="PIRNR" id="PIRNR016636"/>
    </source>
</evidence>
<name>A0A2W2AEV4_9BACT</name>
<dbReference type="Pfam" id="PF03062">
    <property type="entry name" value="MBOAT"/>
    <property type="match status" value="1"/>
</dbReference>
<dbReference type="InterPro" id="IPR051085">
    <property type="entry name" value="MB_O-acyltransferase"/>
</dbReference>
<gene>
    <name evidence="11" type="ORF">DN068_05620</name>
</gene>